<gene>
    <name evidence="1" type="ORF">EQM13_00995</name>
</gene>
<sequence length="66" mass="7904">MKLRIVQKKQIKRAYEKKKIGGEIISREDRKKDVIDKVPDEMFLILKETLSFVEKINVEEENNENK</sequence>
<keyword evidence="2" id="KW-1185">Reference proteome</keyword>
<evidence type="ECO:0000313" key="1">
    <source>
        <dbReference type="EMBL" id="QAT60246.1"/>
    </source>
</evidence>
<dbReference type="AlphaFoldDB" id="A0A410Q8H8"/>
<dbReference type="Proteomes" id="UP000287969">
    <property type="component" value="Chromosome"/>
</dbReference>
<proteinExistence type="predicted"/>
<dbReference type="EMBL" id="CP035282">
    <property type="protein sequence ID" value="QAT60246.1"/>
    <property type="molecule type" value="Genomic_DNA"/>
</dbReference>
<evidence type="ECO:0000313" key="2">
    <source>
        <dbReference type="Proteomes" id="UP000287969"/>
    </source>
</evidence>
<reference evidence="2" key="1">
    <citation type="submission" date="2019-01" db="EMBL/GenBank/DDBJ databases">
        <title>Draft genomes of a novel of Sporanaerobacter strains.</title>
        <authorList>
            <person name="Ma S."/>
        </authorList>
    </citation>
    <scope>NUCLEOTIDE SEQUENCE [LARGE SCALE GENOMIC DNA]</scope>
    <source>
        <strain evidence="2">NJN-17</strain>
    </source>
</reference>
<accession>A0A410Q8H8</accession>
<organism evidence="1 2">
    <name type="scientific">Acidilutibacter cellobiosedens</name>
    <dbReference type="NCBI Taxonomy" id="2507161"/>
    <lineage>
        <taxon>Bacteria</taxon>
        <taxon>Bacillati</taxon>
        <taxon>Bacillota</taxon>
        <taxon>Tissierellia</taxon>
        <taxon>Tissierellales</taxon>
        <taxon>Acidilutibacteraceae</taxon>
        <taxon>Acidilutibacter</taxon>
    </lineage>
</organism>
<dbReference type="RefSeq" id="WP_128751664.1">
    <property type="nucleotide sequence ID" value="NZ_CP035282.1"/>
</dbReference>
<name>A0A410Q8H8_9FIRM</name>
<dbReference type="OrthoDB" id="1708324at2"/>
<protein>
    <submittedName>
        <fullName evidence="1">Uncharacterized protein</fullName>
    </submittedName>
</protein>
<dbReference type="KEGG" id="spoa:EQM13_00995"/>